<reference evidence="2" key="2">
    <citation type="submission" date="2020-09" db="EMBL/GenBank/DDBJ databases">
        <authorList>
            <person name="Sun Q."/>
            <person name="Kim S."/>
        </authorList>
    </citation>
    <scope>NUCLEOTIDE SEQUENCE</scope>
    <source>
        <strain evidence="2">KCTC 32337</strain>
    </source>
</reference>
<sequence length="97" mass="10957">MSDGMQKLRDAGARARARREAKKEAEGEFPLEALKRVPVGAFCLSNPLTHDGYPKSELSHVEILLTTKNLYEFSSKYTAEKFLTELIKKNQTLVSKK</sequence>
<organism evidence="2 3">
    <name type="scientific">Paraglaciecola chathamensis</name>
    <dbReference type="NCBI Taxonomy" id="368405"/>
    <lineage>
        <taxon>Bacteria</taxon>
        <taxon>Pseudomonadati</taxon>
        <taxon>Pseudomonadota</taxon>
        <taxon>Gammaproteobacteria</taxon>
        <taxon>Alteromonadales</taxon>
        <taxon>Alteromonadaceae</taxon>
        <taxon>Paraglaciecola</taxon>
    </lineage>
</organism>
<protein>
    <submittedName>
        <fullName evidence="2">Uncharacterized protein</fullName>
    </submittedName>
</protein>
<accession>A0A8H9IF13</accession>
<evidence type="ECO:0000313" key="3">
    <source>
        <dbReference type="Proteomes" id="UP000622604"/>
    </source>
</evidence>
<dbReference type="Proteomes" id="UP000622604">
    <property type="component" value="Unassembled WGS sequence"/>
</dbReference>
<gene>
    <name evidence="2" type="ORF">GCM10011274_45870</name>
</gene>
<name>A0A8H9IF13_9ALTE</name>
<reference evidence="2" key="1">
    <citation type="journal article" date="2014" name="Int. J. Syst. Evol. Microbiol.">
        <title>Complete genome sequence of Corynebacterium casei LMG S-19264T (=DSM 44701T), isolated from a smear-ripened cheese.</title>
        <authorList>
            <consortium name="US DOE Joint Genome Institute (JGI-PGF)"/>
            <person name="Walter F."/>
            <person name="Albersmeier A."/>
            <person name="Kalinowski J."/>
            <person name="Ruckert C."/>
        </authorList>
    </citation>
    <scope>NUCLEOTIDE SEQUENCE</scope>
    <source>
        <strain evidence="2">KCTC 32337</strain>
    </source>
</reference>
<proteinExistence type="predicted"/>
<evidence type="ECO:0000313" key="2">
    <source>
        <dbReference type="EMBL" id="GGZ83076.1"/>
    </source>
</evidence>
<comment type="caution">
    <text evidence="2">The sequence shown here is derived from an EMBL/GenBank/DDBJ whole genome shotgun (WGS) entry which is preliminary data.</text>
</comment>
<dbReference type="RefSeq" id="WP_191867340.1">
    <property type="nucleotide sequence ID" value="NZ_BMZC01000023.1"/>
</dbReference>
<feature type="compositionally biased region" description="Basic and acidic residues" evidence="1">
    <location>
        <begin position="1"/>
        <end position="13"/>
    </location>
</feature>
<dbReference type="EMBL" id="BMZC01000023">
    <property type="protein sequence ID" value="GGZ83076.1"/>
    <property type="molecule type" value="Genomic_DNA"/>
</dbReference>
<dbReference type="AlphaFoldDB" id="A0A8H9IF13"/>
<evidence type="ECO:0000256" key="1">
    <source>
        <dbReference type="SAM" id="MobiDB-lite"/>
    </source>
</evidence>
<feature type="region of interest" description="Disordered" evidence="1">
    <location>
        <begin position="1"/>
        <end position="26"/>
    </location>
</feature>